<accession>A0A2G5BBN2</accession>
<proteinExistence type="predicted"/>
<evidence type="ECO:0000313" key="4">
    <source>
        <dbReference type="Proteomes" id="UP000242474"/>
    </source>
</evidence>
<feature type="compositionally biased region" description="Pro residues" evidence="1">
    <location>
        <begin position="85"/>
        <end position="94"/>
    </location>
</feature>
<protein>
    <recommendedName>
        <fullName evidence="5">Hydrophobin</fullName>
    </recommendedName>
</protein>
<sequence length="134" mass="13221">MISILKFVAVVFASGIAVLGLSIEDAVEKRALLPALLGNVNLVVSACPDVAIGGGGGQACVRQDSSVAALPTDHTPPYNNVQPPLSSPPAPALPAPTSAAPAPPIHPSPAPAPAPALPAPSTPSPSPVAYRAHP</sequence>
<feature type="region of interest" description="Disordered" evidence="1">
    <location>
        <begin position="70"/>
        <end position="134"/>
    </location>
</feature>
<keyword evidence="4" id="KW-1185">Reference proteome</keyword>
<evidence type="ECO:0008006" key="5">
    <source>
        <dbReference type="Google" id="ProtNLM"/>
    </source>
</evidence>
<evidence type="ECO:0000313" key="3">
    <source>
        <dbReference type="EMBL" id="PIA16428.1"/>
    </source>
</evidence>
<organism evidence="3 4">
    <name type="scientific">Coemansia reversa (strain ATCC 12441 / NRRL 1564)</name>
    <dbReference type="NCBI Taxonomy" id="763665"/>
    <lineage>
        <taxon>Eukaryota</taxon>
        <taxon>Fungi</taxon>
        <taxon>Fungi incertae sedis</taxon>
        <taxon>Zoopagomycota</taxon>
        <taxon>Kickxellomycotina</taxon>
        <taxon>Kickxellomycetes</taxon>
        <taxon>Kickxellales</taxon>
        <taxon>Kickxellaceae</taxon>
        <taxon>Coemansia</taxon>
    </lineage>
</organism>
<dbReference type="AlphaFoldDB" id="A0A2G5BBN2"/>
<feature type="signal peptide" evidence="2">
    <location>
        <begin position="1"/>
        <end position="20"/>
    </location>
</feature>
<name>A0A2G5BBN2_COERN</name>
<reference evidence="3 4" key="1">
    <citation type="journal article" date="2015" name="Genome Biol. Evol.">
        <title>Phylogenomic analyses indicate that early fungi evolved digesting cell walls of algal ancestors of land plants.</title>
        <authorList>
            <person name="Chang Y."/>
            <person name="Wang S."/>
            <person name="Sekimoto S."/>
            <person name="Aerts A.L."/>
            <person name="Choi C."/>
            <person name="Clum A."/>
            <person name="LaButti K.M."/>
            <person name="Lindquist E.A."/>
            <person name="Yee Ngan C."/>
            <person name="Ohm R.A."/>
            <person name="Salamov A.A."/>
            <person name="Grigoriev I.V."/>
            <person name="Spatafora J.W."/>
            <person name="Berbee M.L."/>
        </authorList>
    </citation>
    <scope>NUCLEOTIDE SEQUENCE [LARGE SCALE GENOMIC DNA]</scope>
    <source>
        <strain evidence="3 4">NRRL 1564</strain>
    </source>
</reference>
<feature type="compositionally biased region" description="Pro residues" evidence="1">
    <location>
        <begin position="101"/>
        <end position="126"/>
    </location>
</feature>
<evidence type="ECO:0000256" key="2">
    <source>
        <dbReference type="SAM" id="SignalP"/>
    </source>
</evidence>
<evidence type="ECO:0000256" key="1">
    <source>
        <dbReference type="SAM" id="MobiDB-lite"/>
    </source>
</evidence>
<feature type="chain" id="PRO_5013895575" description="Hydrophobin" evidence="2">
    <location>
        <begin position="21"/>
        <end position="134"/>
    </location>
</feature>
<dbReference type="EMBL" id="KZ303500">
    <property type="protein sequence ID" value="PIA16428.1"/>
    <property type="molecule type" value="Genomic_DNA"/>
</dbReference>
<dbReference type="OrthoDB" id="5588530at2759"/>
<dbReference type="Proteomes" id="UP000242474">
    <property type="component" value="Unassembled WGS sequence"/>
</dbReference>
<keyword evidence="2" id="KW-0732">Signal</keyword>
<gene>
    <name evidence="3" type="ORF">COEREDRAFT_87127</name>
</gene>